<dbReference type="GO" id="GO:0005506">
    <property type="term" value="F:iron ion binding"/>
    <property type="evidence" value="ECO:0007669"/>
    <property type="project" value="InterPro"/>
</dbReference>
<organism evidence="3 4">
    <name type="scientific">Porphyra umbilicalis</name>
    <name type="common">Purple laver</name>
    <name type="synonym">Red alga</name>
    <dbReference type="NCBI Taxonomy" id="2786"/>
    <lineage>
        <taxon>Eukaryota</taxon>
        <taxon>Rhodophyta</taxon>
        <taxon>Bangiophyceae</taxon>
        <taxon>Bangiales</taxon>
        <taxon>Bangiaceae</taxon>
        <taxon>Porphyra</taxon>
    </lineage>
</organism>
<dbReference type="EMBL" id="KV918967">
    <property type="protein sequence ID" value="OSX74045.1"/>
    <property type="molecule type" value="Genomic_DNA"/>
</dbReference>
<comment type="cofactor">
    <cofactor evidence="2">
        <name>heme</name>
        <dbReference type="ChEBI" id="CHEBI:30413"/>
    </cofactor>
</comment>
<evidence type="ECO:0000256" key="2">
    <source>
        <dbReference type="PIRSR" id="PIRSR602401-1"/>
    </source>
</evidence>
<dbReference type="PANTHER" id="PTHR24305:SF166">
    <property type="entry name" value="CYTOCHROME P450 12A4, MITOCHONDRIAL-RELATED"/>
    <property type="match status" value="1"/>
</dbReference>
<dbReference type="CDD" id="cd00302">
    <property type="entry name" value="cytochrome_P450"/>
    <property type="match status" value="1"/>
</dbReference>
<evidence type="ECO:0000313" key="3">
    <source>
        <dbReference type="EMBL" id="OSX74045.1"/>
    </source>
</evidence>
<dbReference type="Proteomes" id="UP000218209">
    <property type="component" value="Unassembled WGS sequence"/>
</dbReference>
<accession>A0A1X6NZT2</accession>
<dbReference type="PANTHER" id="PTHR24305">
    <property type="entry name" value="CYTOCHROME P450"/>
    <property type="match status" value="1"/>
</dbReference>
<dbReference type="GO" id="GO:0016705">
    <property type="term" value="F:oxidoreductase activity, acting on paired donors, with incorporation or reduction of molecular oxygen"/>
    <property type="evidence" value="ECO:0007669"/>
    <property type="project" value="InterPro"/>
</dbReference>
<dbReference type="GO" id="GO:0020037">
    <property type="term" value="F:heme binding"/>
    <property type="evidence" value="ECO:0007669"/>
    <property type="project" value="InterPro"/>
</dbReference>
<evidence type="ECO:0000313" key="4">
    <source>
        <dbReference type="Proteomes" id="UP000218209"/>
    </source>
</evidence>
<comment type="similarity">
    <text evidence="1">Belongs to the cytochrome P450 family.</text>
</comment>
<keyword evidence="2" id="KW-0479">Metal-binding</keyword>
<dbReference type="OrthoDB" id="1480at2759"/>
<dbReference type="Gene3D" id="1.10.630.10">
    <property type="entry name" value="Cytochrome P450"/>
    <property type="match status" value="1"/>
</dbReference>
<proteinExistence type="inferred from homology"/>
<keyword evidence="2" id="KW-0408">Iron</keyword>
<dbReference type="PRINTS" id="PR00385">
    <property type="entry name" value="P450"/>
</dbReference>
<sequence length="515" mass="55619">MAATLLWPRFATETLGLHGTVLPSPSCSSDWPALGRVRPLATASIGKRLHHLVAAWQASVGWGKNFQVWLGGARWVYIADLTDGRYLTQRLNPPRAPKIMRWFGELITPRMVFLVGNEEHVKVRKIAHMALLTSATADTVTAAVGDLLLSGTPGSPSGSARSYQGKVLDAAIAAGDPLDLDAWAVDVTLGVMFRVLFSETPPREVVDGTRHAMSEWIDAMSLVTGMPTPAVMSFGARRRIRAAGDWLVDLFEAAVGRRRAAWANGSRPVPPPAGAPEPPEGLDMLDVMLRDRDGGGIYAGDERRLYADLAMYLLGGHDTTAHSLAFAIHALTSHPDVEARLLAEADAQLPPAPHTVTPRDLPNLPYLDAVWKETMRLFPIAALGTMRQLTGDTKLPSGAVLPAGTLITMPIITSHHNPEVFPRPAEFLPDRWLPAGLGDGSPPPPRAAWIPFQVGPRSCSGQLVAVTQFKAGLVSLLRAYRFKVAPPLPGGEGVWDASVMTLRPVNLRVIVQHRT</sequence>
<evidence type="ECO:0000256" key="1">
    <source>
        <dbReference type="ARBA" id="ARBA00010617"/>
    </source>
</evidence>
<protein>
    <recommendedName>
        <fullName evidence="5">Cytochrome P450</fullName>
    </recommendedName>
</protein>
<keyword evidence="4" id="KW-1185">Reference proteome</keyword>
<reference evidence="3 4" key="1">
    <citation type="submission" date="2017-03" db="EMBL/GenBank/DDBJ databases">
        <title>WGS assembly of Porphyra umbilicalis.</title>
        <authorList>
            <person name="Brawley S.H."/>
            <person name="Blouin N.A."/>
            <person name="Ficko-Blean E."/>
            <person name="Wheeler G.L."/>
            <person name="Lohr M."/>
            <person name="Goodson H.V."/>
            <person name="Jenkins J.W."/>
            <person name="Blaby-Haas C.E."/>
            <person name="Helliwell K.E."/>
            <person name="Chan C."/>
            <person name="Marriage T."/>
            <person name="Bhattacharya D."/>
            <person name="Klein A.S."/>
            <person name="Badis Y."/>
            <person name="Brodie J."/>
            <person name="Cao Y."/>
            <person name="Collen J."/>
            <person name="Dittami S.M."/>
            <person name="Gachon C.M."/>
            <person name="Green B.R."/>
            <person name="Karpowicz S."/>
            <person name="Kim J.W."/>
            <person name="Kudahl U."/>
            <person name="Lin S."/>
            <person name="Michel G."/>
            <person name="Mittag M."/>
            <person name="Olson B.J."/>
            <person name="Pangilinan J."/>
            <person name="Peng Y."/>
            <person name="Qiu H."/>
            <person name="Shu S."/>
            <person name="Singer J.T."/>
            <person name="Smith A.G."/>
            <person name="Sprecher B.N."/>
            <person name="Wagner V."/>
            <person name="Wang W."/>
            <person name="Wang Z.-Y."/>
            <person name="Yan J."/>
            <person name="Yarish C."/>
            <person name="Zoeuner-Riek S."/>
            <person name="Zhuang Y."/>
            <person name="Zou Y."/>
            <person name="Lindquist E.A."/>
            <person name="Grimwood J."/>
            <person name="Barry K."/>
            <person name="Rokhsar D.S."/>
            <person name="Schmutz J."/>
            <person name="Stiller J.W."/>
            <person name="Grossman A.R."/>
            <person name="Prochnik S.E."/>
        </authorList>
    </citation>
    <scope>NUCLEOTIDE SEQUENCE [LARGE SCALE GENOMIC DNA]</scope>
    <source>
        <strain evidence="3">4086291</strain>
    </source>
</reference>
<name>A0A1X6NZT2_PORUM</name>
<dbReference type="InterPro" id="IPR001128">
    <property type="entry name" value="Cyt_P450"/>
</dbReference>
<feature type="binding site" description="axial binding residue" evidence="2">
    <location>
        <position position="459"/>
    </location>
    <ligand>
        <name>heme</name>
        <dbReference type="ChEBI" id="CHEBI:30413"/>
    </ligand>
    <ligandPart>
        <name>Fe</name>
        <dbReference type="ChEBI" id="CHEBI:18248"/>
    </ligandPart>
</feature>
<dbReference type="Pfam" id="PF00067">
    <property type="entry name" value="p450"/>
    <property type="match status" value="1"/>
</dbReference>
<dbReference type="InterPro" id="IPR002401">
    <property type="entry name" value="Cyt_P450_E_grp-I"/>
</dbReference>
<dbReference type="InterPro" id="IPR036396">
    <property type="entry name" value="Cyt_P450_sf"/>
</dbReference>
<keyword evidence="2" id="KW-0349">Heme</keyword>
<dbReference type="PRINTS" id="PR00463">
    <property type="entry name" value="EP450I"/>
</dbReference>
<dbReference type="InterPro" id="IPR050121">
    <property type="entry name" value="Cytochrome_P450_monoxygenase"/>
</dbReference>
<gene>
    <name evidence="3" type="ORF">BU14_0313s0029</name>
</gene>
<dbReference type="GO" id="GO:0004497">
    <property type="term" value="F:monooxygenase activity"/>
    <property type="evidence" value="ECO:0007669"/>
    <property type="project" value="InterPro"/>
</dbReference>
<evidence type="ECO:0008006" key="5">
    <source>
        <dbReference type="Google" id="ProtNLM"/>
    </source>
</evidence>
<dbReference type="AlphaFoldDB" id="A0A1X6NZT2"/>
<dbReference type="SUPFAM" id="SSF48264">
    <property type="entry name" value="Cytochrome P450"/>
    <property type="match status" value="1"/>
</dbReference>